<organism evidence="3 4">
    <name type="scientific">Phaeosphaeria nodorum (strain SN15 / ATCC MYA-4574 / FGSC 10173)</name>
    <name type="common">Glume blotch fungus</name>
    <name type="synonym">Parastagonospora nodorum</name>
    <dbReference type="NCBI Taxonomy" id="321614"/>
    <lineage>
        <taxon>Eukaryota</taxon>
        <taxon>Fungi</taxon>
        <taxon>Dikarya</taxon>
        <taxon>Ascomycota</taxon>
        <taxon>Pezizomycotina</taxon>
        <taxon>Dothideomycetes</taxon>
        <taxon>Pleosporomycetidae</taxon>
        <taxon>Pleosporales</taxon>
        <taxon>Pleosporineae</taxon>
        <taxon>Phaeosphaeriaceae</taxon>
        <taxon>Parastagonospora</taxon>
    </lineage>
</organism>
<dbReference type="VEuPathDB" id="FungiDB:JI435_306860"/>
<name>A0A7U2FDD6_PHANO</name>
<keyword evidence="2" id="KW-0472">Membrane</keyword>
<protein>
    <submittedName>
        <fullName evidence="3">Uncharacterized protein</fullName>
    </submittedName>
</protein>
<dbReference type="Proteomes" id="UP000663193">
    <property type="component" value="Chromosome 15"/>
</dbReference>
<evidence type="ECO:0000256" key="2">
    <source>
        <dbReference type="SAM" id="Phobius"/>
    </source>
</evidence>
<sequence length="103" mass="11255">MCFQKQNSGSVASLGMSSTPCAFYNHLAATIKAPVAAAPGKSSGNGRHSPLIAVREGPPDRLKGMRVSRYYAPSSAWYDMHKARSLLRFFVLLYFVARLFAAE</sequence>
<evidence type="ECO:0000313" key="3">
    <source>
        <dbReference type="EMBL" id="QRD03209.1"/>
    </source>
</evidence>
<proteinExistence type="predicted"/>
<gene>
    <name evidence="3" type="ORF">JI435_306860</name>
</gene>
<reference evidence="4" key="1">
    <citation type="journal article" date="2021" name="BMC Genomics">
        <title>Chromosome-level genome assembly and manually-curated proteome of model necrotroph Parastagonospora nodorum Sn15 reveals a genome-wide trove of candidate effector homologs, and redundancy of virulence-related functions within an accessory chromosome.</title>
        <authorList>
            <person name="Bertazzoni S."/>
            <person name="Jones D.A.B."/>
            <person name="Phan H.T."/>
            <person name="Tan K.-C."/>
            <person name="Hane J.K."/>
        </authorList>
    </citation>
    <scope>NUCLEOTIDE SEQUENCE [LARGE SCALE GENOMIC DNA]</scope>
    <source>
        <strain evidence="4">SN15 / ATCC MYA-4574 / FGSC 10173)</strain>
    </source>
</reference>
<accession>A0A7U2FDD6</accession>
<keyword evidence="4" id="KW-1185">Reference proteome</keyword>
<feature type="transmembrane region" description="Helical" evidence="2">
    <location>
        <begin position="85"/>
        <end position="102"/>
    </location>
</feature>
<keyword evidence="2" id="KW-0812">Transmembrane</keyword>
<dbReference type="EMBL" id="CP069037">
    <property type="protein sequence ID" value="QRD03209.1"/>
    <property type="molecule type" value="Genomic_DNA"/>
</dbReference>
<keyword evidence="2" id="KW-1133">Transmembrane helix</keyword>
<dbReference type="AlphaFoldDB" id="A0A7U2FDD6"/>
<evidence type="ECO:0000313" key="4">
    <source>
        <dbReference type="Proteomes" id="UP000663193"/>
    </source>
</evidence>
<feature type="region of interest" description="Disordered" evidence="1">
    <location>
        <begin position="37"/>
        <end position="57"/>
    </location>
</feature>
<evidence type="ECO:0000256" key="1">
    <source>
        <dbReference type="SAM" id="MobiDB-lite"/>
    </source>
</evidence>